<dbReference type="EMBL" id="JBHRSZ010000009">
    <property type="protein sequence ID" value="MFC3153469.1"/>
    <property type="molecule type" value="Genomic_DNA"/>
</dbReference>
<reference evidence="2" key="1">
    <citation type="journal article" date="2019" name="Int. J. Syst. Evol. Microbiol.">
        <title>The Global Catalogue of Microorganisms (GCM) 10K type strain sequencing project: providing services to taxonomists for standard genome sequencing and annotation.</title>
        <authorList>
            <consortium name="The Broad Institute Genomics Platform"/>
            <consortium name="The Broad Institute Genome Sequencing Center for Infectious Disease"/>
            <person name="Wu L."/>
            <person name="Ma J."/>
        </authorList>
    </citation>
    <scope>NUCLEOTIDE SEQUENCE [LARGE SCALE GENOMIC DNA]</scope>
    <source>
        <strain evidence="2">KCTC 52438</strain>
    </source>
</reference>
<name>A0ABV7HHV9_9GAMM</name>
<evidence type="ECO:0008006" key="3">
    <source>
        <dbReference type="Google" id="ProtNLM"/>
    </source>
</evidence>
<comment type="caution">
    <text evidence="1">The sequence shown here is derived from an EMBL/GenBank/DDBJ whole genome shotgun (WGS) entry which is preliminary data.</text>
</comment>
<evidence type="ECO:0000313" key="1">
    <source>
        <dbReference type="EMBL" id="MFC3153469.1"/>
    </source>
</evidence>
<evidence type="ECO:0000313" key="2">
    <source>
        <dbReference type="Proteomes" id="UP001595476"/>
    </source>
</evidence>
<sequence length="148" mass="17153">MKFELTYQIEDHGWADAEIKSADGTHHIYNISYLSDAFLDLSDSILRLLSGSKEEGCAFEHEPGRTKIRFLRNDEEIQVVVYSFEREMVDEPWEKGEVVFRTLVPLVRLKSQFLNQADKILNSIGSSEYKELWGSEFPIENYNAIKNS</sequence>
<keyword evidence="2" id="KW-1185">Reference proteome</keyword>
<proteinExistence type="predicted"/>
<dbReference type="Proteomes" id="UP001595476">
    <property type="component" value="Unassembled WGS sequence"/>
</dbReference>
<organism evidence="1 2">
    <name type="scientific">Litoribrevibacter euphylliae</name>
    <dbReference type="NCBI Taxonomy" id="1834034"/>
    <lineage>
        <taxon>Bacteria</taxon>
        <taxon>Pseudomonadati</taxon>
        <taxon>Pseudomonadota</taxon>
        <taxon>Gammaproteobacteria</taxon>
        <taxon>Oceanospirillales</taxon>
        <taxon>Oceanospirillaceae</taxon>
        <taxon>Litoribrevibacter</taxon>
    </lineage>
</organism>
<accession>A0ABV7HHV9</accession>
<gene>
    <name evidence="1" type="ORF">ACFOEK_20680</name>
</gene>
<dbReference type="RefSeq" id="WP_386723389.1">
    <property type="nucleotide sequence ID" value="NZ_JBHRSZ010000009.1"/>
</dbReference>
<protein>
    <recommendedName>
        <fullName evidence="3">Thioesterase</fullName>
    </recommendedName>
</protein>